<dbReference type="Gene3D" id="2.30.29.30">
    <property type="entry name" value="Pleckstrin-homology domain (PH domain)/Phosphotyrosine-binding domain (PTB)"/>
    <property type="match status" value="1"/>
</dbReference>
<name>A0A8H5ZM35_COCSA</name>
<feature type="compositionally biased region" description="Polar residues" evidence="1">
    <location>
        <begin position="883"/>
        <end position="901"/>
    </location>
</feature>
<evidence type="ECO:0000256" key="1">
    <source>
        <dbReference type="SAM" id="MobiDB-lite"/>
    </source>
</evidence>
<organism evidence="4 5">
    <name type="scientific">Cochliobolus sativus</name>
    <name type="common">Common root rot and spot blotch fungus</name>
    <name type="synonym">Bipolaris sorokiniana</name>
    <dbReference type="NCBI Taxonomy" id="45130"/>
    <lineage>
        <taxon>Eukaryota</taxon>
        <taxon>Fungi</taxon>
        <taxon>Dikarya</taxon>
        <taxon>Ascomycota</taxon>
        <taxon>Pezizomycotina</taxon>
        <taxon>Dothideomycetes</taxon>
        <taxon>Pleosporomycetidae</taxon>
        <taxon>Pleosporales</taxon>
        <taxon>Pleosporineae</taxon>
        <taxon>Pleosporaceae</taxon>
        <taxon>Bipolaris</taxon>
    </lineage>
</organism>
<reference evidence="4" key="1">
    <citation type="submission" date="2019-11" db="EMBL/GenBank/DDBJ databases">
        <title>Bipolaris sorokiniana Genome sequencing.</title>
        <authorList>
            <person name="Wang H."/>
        </authorList>
    </citation>
    <scope>NUCLEOTIDE SEQUENCE</scope>
</reference>
<dbReference type="InterPro" id="IPR011993">
    <property type="entry name" value="PH-like_dom_sf"/>
</dbReference>
<evidence type="ECO:0000313" key="5">
    <source>
        <dbReference type="Proteomes" id="UP000624244"/>
    </source>
</evidence>
<dbReference type="InterPro" id="IPR001849">
    <property type="entry name" value="PH_domain"/>
</dbReference>
<dbReference type="SUPFAM" id="SSF47769">
    <property type="entry name" value="SAM/Pointed domain"/>
    <property type="match status" value="1"/>
</dbReference>
<feature type="region of interest" description="Disordered" evidence="1">
    <location>
        <begin position="560"/>
        <end position="598"/>
    </location>
</feature>
<feature type="compositionally biased region" description="Polar residues" evidence="1">
    <location>
        <begin position="171"/>
        <end position="187"/>
    </location>
</feature>
<gene>
    <name evidence="4" type="ORF">GGP41_002469</name>
</gene>
<feature type="domain" description="SAM" evidence="3">
    <location>
        <begin position="483"/>
        <end position="547"/>
    </location>
</feature>
<evidence type="ECO:0000313" key="4">
    <source>
        <dbReference type="EMBL" id="KAF5850213.1"/>
    </source>
</evidence>
<feature type="compositionally biased region" description="Basic residues" evidence="1">
    <location>
        <begin position="576"/>
        <end position="592"/>
    </location>
</feature>
<dbReference type="Proteomes" id="UP000624244">
    <property type="component" value="Unassembled WGS sequence"/>
</dbReference>
<dbReference type="Gene3D" id="1.10.150.50">
    <property type="entry name" value="Transcription Factor, Ets-1"/>
    <property type="match status" value="1"/>
</dbReference>
<dbReference type="EMBL" id="WNKQ01000007">
    <property type="protein sequence ID" value="KAF5850213.1"/>
    <property type="molecule type" value="Genomic_DNA"/>
</dbReference>
<feature type="compositionally biased region" description="Basic and acidic residues" evidence="1">
    <location>
        <begin position="919"/>
        <end position="933"/>
    </location>
</feature>
<comment type="caution">
    <text evidence="4">The sequence shown here is derived from an EMBL/GenBank/DDBJ whole genome shotgun (WGS) entry which is preliminary data.</text>
</comment>
<dbReference type="SMART" id="SM00454">
    <property type="entry name" value="SAM"/>
    <property type="match status" value="1"/>
</dbReference>
<accession>A0A8H5ZM35</accession>
<evidence type="ECO:0000259" key="2">
    <source>
        <dbReference type="PROSITE" id="PS50003"/>
    </source>
</evidence>
<feature type="domain" description="PH" evidence="2">
    <location>
        <begin position="981"/>
        <end position="1116"/>
    </location>
</feature>
<feature type="region of interest" description="Disordered" evidence="1">
    <location>
        <begin position="879"/>
        <end position="933"/>
    </location>
</feature>
<feature type="compositionally biased region" description="Basic and acidic residues" evidence="1">
    <location>
        <begin position="565"/>
        <end position="575"/>
    </location>
</feature>
<dbReference type="SMART" id="SM00233">
    <property type="entry name" value="PH"/>
    <property type="match status" value="1"/>
</dbReference>
<feature type="compositionally biased region" description="Basic residues" evidence="1">
    <location>
        <begin position="902"/>
        <end position="911"/>
    </location>
</feature>
<evidence type="ECO:0000259" key="3">
    <source>
        <dbReference type="PROSITE" id="PS50105"/>
    </source>
</evidence>
<sequence length="1133" mass="124025">MGDGIQSACAPTQNKSLVHVARGEIAREAFASGRRGPMTGARMLAYTAGQCSGMLGCWGGRQGSRGSGRRGSGGGGGSVCAMNRPLIRLTCVEELPIIRANAQSGWHGEDRRGQVQEAALIGYRGLQSILGGRRMGPRVPDTTQSSARSSLRHAFGHHHGIRQAGQIASAVAQSRSHPLSQRSTPENGDSAGRRVLQSRARRVGASLHDRWPPLWERVSWWVGSRSHEGAVVPAPTVCVHAMAQPQIFAASARDWRRHDPLPSALTVSGSAATLAWPAGRSVEYVRVRPSLANPLLLLLSVCARTHNVIMQAMTPITPLEPGMEMFERGKASSLFSAALTARSSLERPLSHISVAYTDIEDDSSEFEEFGGSSSDNRRSQTTISTFEEVTTPGEDIRPQFAFWPEIKPVEGPKGPHLFRASQSSNEFPYDDALQLSPLLPKQTPLRQQTAFREATPETIVPQKEYNNIALAVAHLDNAEVRAWTSQDVATWMYQNGFEDDIIDKFIGHDITGAVLLDMQFDDLKELEIQSFGKRHQLWNQIDSLRTAEGLISPAAPAAIPTPFEDIERPCKEARNRSKSKGRKASRRDKSRGRNLGDDLITPAHSVSIVAIEQLLPKPHVCAKGERCSKWKKQQRQLARLQQEHGFPISPERGGHIFIAGDPGNAQTASHAVENVHRPNSESAPSVVVPSVVASSDVLGPGQLPDFSLQDLQKFEQRDPQDNVRQFLTLQGQQQPYQTATPIEAPPTPPAEIYPPRPFLVIPQQQYCPQVSAFSASTSAHTTRSFEPFAHTPSTPALHPPEFMPAPHSNLKSLPKLTIPPARAMSVQPVGNPRSGAPVHQYLAPDSAFSPCRTASPGGVYRFGTPFSEMDVPVTAVQPEPLSRDTSQSVPPNMQYQPQLHRSGSRHDRRRPSLPMPALAEERVFSPTAHSDDDTLRETIFDDSVSPVDSASSSPLKATKPFDVEAQDTVAPLHKGGFVYKGVNHHGWMKKRRTKLLRHEWQDHHFRLQGTLLAMHPNELPSSSALQTIDVDDYAVACSSLASNKLSSKLRALKLSSGHHKDKSAANAPAFEFQLVPTAPGKGDVKKLMPNGKVQHFAVTTKDQRIDWMRELMLAKALKAKSDGYQVNVNGANM</sequence>
<dbReference type="SUPFAM" id="SSF50729">
    <property type="entry name" value="PH domain-like"/>
    <property type="match status" value="1"/>
</dbReference>
<dbReference type="InterPro" id="IPR013761">
    <property type="entry name" value="SAM/pointed_sf"/>
</dbReference>
<dbReference type="PROSITE" id="PS50105">
    <property type="entry name" value="SAM_DOMAIN"/>
    <property type="match status" value="1"/>
</dbReference>
<feature type="region of interest" description="Disordered" evidence="1">
    <location>
        <begin position="167"/>
        <end position="193"/>
    </location>
</feature>
<dbReference type="PROSITE" id="PS50003">
    <property type="entry name" value="PH_DOMAIN"/>
    <property type="match status" value="1"/>
</dbReference>
<dbReference type="AlphaFoldDB" id="A0A8H5ZM35"/>
<dbReference type="InterPro" id="IPR001660">
    <property type="entry name" value="SAM"/>
</dbReference>
<evidence type="ECO:0008006" key="6">
    <source>
        <dbReference type="Google" id="ProtNLM"/>
    </source>
</evidence>
<dbReference type="CDD" id="cd09535">
    <property type="entry name" value="SAM_BOI-like_fungal"/>
    <property type="match status" value="1"/>
</dbReference>
<dbReference type="Pfam" id="PF07647">
    <property type="entry name" value="SAM_2"/>
    <property type="match status" value="1"/>
</dbReference>
<proteinExistence type="predicted"/>
<protein>
    <recommendedName>
        <fullName evidence="6">SAM domain-containing protein</fullName>
    </recommendedName>
</protein>